<evidence type="ECO:0000259" key="2">
    <source>
        <dbReference type="PROSITE" id="PS50966"/>
    </source>
</evidence>
<evidence type="ECO:0000313" key="3">
    <source>
        <dbReference type="EMBL" id="NIK59464.1"/>
    </source>
</evidence>
<proteinExistence type="predicted"/>
<dbReference type="GO" id="GO:0008270">
    <property type="term" value="F:zinc ion binding"/>
    <property type="evidence" value="ECO:0007669"/>
    <property type="project" value="UniProtKB-KW"/>
</dbReference>
<dbReference type="PANTHER" id="PTHR38133">
    <property type="entry name" value="SLR1429 PROTEIN"/>
    <property type="match status" value="1"/>
</dbReference>
<dbReference type="Pfam" id="PF04434">
    <property type="entry name" value="SWIM"/>
    <property type="match status" value="1"/>
</dbReference>
<name>A0A7X6A3L6_9ACTN</name>
<dbReference type="Proteomes" id="UP000555407">
    <property type="component" value="Unassembled WGS sequence"/>
</dbReference>
<evidence type="ECO:0000313" key="4">
    <source>
        <dbReference type="Proteomes" id="UP000555407"/>
    </source>
</evidence>
<keyword evidence="1" id="KW-0863">Zinc-finger</keyword>
<accession>A0A7X6A3L6</accession>
<dbReference type="RefSeq" id="WP_167211294.1">
    <property type="nucleotide sequence ID" value="NZ_JAASRO010000001.1"/>
</dbReference>
<organism evidence="3 4">
    <name type="scientific">Kribbella shirazensis</name>
    <dbReference type="NCBI Taxonomy" id="1105143"/>
    <lineage>
        <taxon>Bacteria</taxon>
        <taxon>Bacillati</taxon>
        <taxon>Actinomycetota</taxon>
        <taxon>Actinomycetes</taxon>
        <taxon>Propionibacteriales</taxon>
        <taxon>Kribbellaceae</taxon>
        <taxon>Kribbella</taxon>
    </lineage>
</organism>
<dbReference type="AlphaFoldDB" id="A0A7X6A3L6"/>
<feature type="domain" description="SWIM-type" evidence="2">
    <location>
        <begin position="121"/>
        <end position="156"/>
    </location>
</feature>
<sequence length="386" mass="42066">MSDAQGFPAFAAQRRSTRGRSWWAQAWVQALEDTSLDADQLRRGRRYANSGQVGTITISPGRIAATVYSPEDTYESVVRVDELSEDDWRRFHEQVAARAGHIAALLDGEMPHDLVEAASDAGVALLPGIGDLDPSCTCDAWELPCQHAAALCYQVAWLLDADPFVLLLLRGRTREALLDELQASSSRPVETGVSVADVLAGAPGQLPDPPELPAKVSLDELAIVGIEPPDGLGPQVLQLLVLDAARRARSMLNALLHSTTEPLPLDDWQDTVRLATDFPELVARLTESAGRDLAPGIQAWRYGGAPGLDVLEHTWTPDAAELNRARTELLAADEDLTVTTSANRLTIGSDTQLRLDRHGRWHPYRLVDDTWIPAGPPSKDPLVVEW</sequence>
<dbReference type="PANTHER" id="PTHR38133:SF1">
    <property type="entry name" value="SLR1429 PROTEIN"/>
    <property type="match status" value="1"/>
</dbReference>
<dbReference type="InterPro" id="IPR007527">
    <property type="entry name" value="Znf_SWIM"/>
</dbReference>
<dbReference type="PROSITE" id="PS50966">
    <property type="entry name" value="ZF_SWIM"/>
    <property type="match status" value="1"/>
</dbReference>
<evidence type="ECO:0000256" key="1">
    <source>
        <dbReference type="PROSITE-ProRule" id="PRU00325"/>
    </source>
</evidence>
<keyword evidence="4" id="KW-1185">Reference proteome</keyword>
<keyword evidence="1" id="KW-0479">Metal-binding</keyword>
<gene>
    <name evidence="3" type="ORF">BJY22_005181</name>
</gene>
<reference evidence="3 4" key="1">
    <citation type="submission" date="2020-03" db="EMBL/GenBank/DDBJ databases">
        <title>Sequencing the genomes of 1000 actinobacteria strains.</title>
        <authorList>
            <person name="Klenk H.-P."/>
        </authorList>
    </citation>
    <scope>NUCLEOTIDE SEQUENCE [LARGE SCALE GENOMIC DNA]</scope>
    <source>
        <strain evidence="3 4">DSM 45490</strain>
    </source>
</reference>
<keyword evidence="1" id="KW-0862">Zinc</keyword>
<comment type="caution">
    <text evidence="3">The sequence shown here is derived from an EMBL/GenBank/DDBJ whole genome shotgun (WGS) entry which is preliminary data.</text>
</comment>
<protein>
    <submittedName>
        <fullName evidence="3">Putative Zn finger protein</fullName>
    </submittedName>
</protein>
<dbReference type="EMBL" id="JAASRO010000001">
    <property type="protein sequence ID" value="NIK59464.1"/>
    <property type="molecule type" value="Genomic_DNA"/>
</dbReference>